<dbReference type="Proteomes" id="UP000011777">
    <property type="component" value="Unassembled WGS sequence"/>
</dbReference>
<dbReference type="InterPro" id="IPR001012">
    <property type="entry name" value="UBX_dom"/>
</dbReference>
<dbReference type="HOGENOM" id="CLU_413380_0_0_1"/>
<evidence type="ECO:0000313" key="3">
    <source>
        <dbReference type="EMBL" id="EMG47001.1"/>
    </source>
</evidence>
<accession>M3IKT5</accession>
<dbReference type="CDD" id="cd14273">
    <property type="entry name" value="UBA_TAP-C_like"/>
    <property type="match status" value="1"/>
</dbReference>
<dbReference type="SUPFAM" id="SSF54236">
    <property type="entry name" value="Ubiquitin-like"/>
    <property type="match status" value="1"/>
</dbReference>
<protein>
    <recommendedName>
        <fullName evidence="2">UBX domain-containing protein</fullName>
    </recommendedName>
</protein>
<dbReference type="GO" id="GO:0036503">
    <property type="term" value="P:ERAD pathway"/>
    <property type="evidence" value="ECO:0007669"/>
    <property type="project" value="TreeGrafter"/>
</dbReference>
<evidence type="ECO:0000259" key="2">
    <source>
        <dbReference type="PROSITE" id="PS50033"/>
    </source>
</evidence>
<gene>
    <name evidence="3" type="ORF">G210_2723</name>
</gene>
<dbReference type="SMART" id="SM00166">
    <property type="entry name" value="UBX"/>
    <property type="match status" value="1"/>
</dbReference>
<evidence type="ECO:0000256" key="1">
    <source>
        <dbReference type="SAM" id="MobiDB-lite"/>
    </source>
</evidence>
<dbReference type="eggNOG" id="KOG1363">
    <property type="taxonomic scope" value="Eukaryota"/>
</dbReference>
<dbReference type="PANTHER" id="PTHR23322">
    <property type="entry name" value="FAS-ASSOCIATED PROTEIN"/>
    <property type="match status" value="1"/>
</dbReference>
<dbReference type="InterPro" id="IPR050730">
    <property type="entry name" value="UBX_domain-protein"/>
</dbReference>
<name>M3IKT5_CANMX</name>
<dbReference type="Gene3D" id="1.10.8.10">
    <property type="entry name" value="DNA helicase RuvA subunit, C-terminal domain"/>
    <property type="match status" value="1"/>
</dbReference>
<feature type="region of interest" description="Disordered" evidence="1">
    <location>
        <begin position="144"/>
        <end position="169"/>
    </location>
</feature>
<dbReference type="Pfam" id="PF00789">
    <property type="entry name" value="UBX"/>
    <property type="match status" value="1"/>
</dbReference>
<dbReference type="OMA" id="FYMFIEL"/>
<sequence>MESLAPEHRDKFEDFKSITGISNDTDDEKIAQLLILNDYNLNNAISTYFDSGFDTIGASSAVNVHDEIDNNLTHRHNSNHDNDETSEQRNPISMQTPHSRDLMNLQHQMFYDSFLPKLPKAPVISNGWQLEVGIHTSIIEDRLRREEKEKEEKEKEDVREGTESVHSVESSTRKSPISTLWIILLIIPKTLLHVLISAFKFLFGWGSFQLGGNNDYKLRKSFNYEHFIPGYKLLPETFESSVLDSYSVHESDFNDLHQLSQKEYRWLLVVLVNDSESSHNFVKKLVEHPEFDKLFNKENGVYNETDIFVGNVDKSPEAFEIGQTYSVRRTPYIMLVGYVSASPEIMPSMSILYKSNLSKVFITDEELPRTANKIMNNLNKLLDKFNPQLVSARFDKQEMDISRQIRQEQDDAYLRSLHLDKVKKEIKQKEEHAKKMAEQKSKLRQYYLLKLLESNYIETNVLDEQSENKCKIALKLPNGKRIVELFNTEISLLEFYMFIELKLFIDEQDEEEEVTSDTIDLDDDIKESIQDIKDYYSEYSFMFEIIQPYPKKIIHLEEPSYDTALKDIKEFHKGANFLIEFIEDDEDEDDDDDEMDG</sequence>
<dbReference type="PANTHER" id="PTHR23322:SF1">
    <property type="entry name" value="FAS-ASSOCIATED FACTOR 2"/>
    <property type="match status" value="1"/>
</dbReference>
<reference evidence="3 4" key="1">
    <citation type="submission" date="2013-02" db="EMBL/GenBank/DDBJ databases">
        <title>Genome sequence of Candida maltosa Xu316, a potential industrial strain for xylitol and ethanol production.</title>
        <authorList>
            <person name="Yu J."/>
            <person name="Wang Q."/>
            <person name="Geng X."/>
            <person name="Bao W."/>
            <person name="He P."/>
            <person name="Cai J."/>
        </authorList>
    </citation>
    <scope>NUCLEOTIDE SEQUENCE [LARGE SCALE GENOMIC DNA]</scope>
    <source>
        <strain evidence="4">Xu316</strain>
    </source>
</reference>
<comment type="caution">
    <text evidence="3">The sequence shown here is derived from an EMBL/GenBank/DDBJ whole genome shotgun (WGS) entry which is preliminary data.</text>
</comment>
<feature type="compositionally biased region" description="Basic and acidic residues" evidence="1">
    <location>
        <begin position="144"/>
        <end position="163"/>
    </location>
</feature>
<feature type="domain" description="UBX" evidence="2">
    <location>
        <begin position="465"/>
        <end position="578"/>
    </location>
</feature>
<dbReference type="PROSITE" id="PS50033">
    <property type="entry name" value="UBX"/>
    <property type="match status" value="1"/>
</dbReference>
<keyword evidence="4" id="KW-1185">Reference proteome</keyword>
<organism evidence="3 4">
    <name type="scientific">Candida maltosa (strain Xu316)</name>
    <name type="common">Yeast</name>
    <dbReference type="NCBI Taxonomy" id="1245528"/>
    <lineage>
        <taxon>Eukaryota</taxon>
        <taxon>Fungi</taxon>
        <taxon>Dikarya</taxon>
        <taxon>Ascomycota</taxon>
        <taxon>Saccharomycotina</taxon>
        <taxon>Pichiomycetes</taxon>
        <taxon>Debaryomycetaceae</taxon>
        <taxon>Candida/Lodderomyces clade</taxon>
        <taxon>Candida</taxon>
    </lineage>
</organism>
<dbReference type="EMBL" id="AOGT01001767">
    <property type="protein sequence ID" value="EMG47001.1"/>
    <property type="molecule type" value="Genomic_DNA"/>
</dbReference>
<dbReference type="Pfam" id="PF14555">
    <property type="entry name" value="UBA_4"/>
    <property type="match status" value="1"/>
</dbReference>
<proteinExistence type="predicted"/>
<evidence type="ECO:0000313" key="4">
    <source>
        <dbReference type="Proteomes" id="UP000011777"/>
    </source>
</evidence>
<feature type="compositionally biased region" description="Basic and acidic residues" evidence="1">
    <location>
        <begin position="78"/>
        <end position="87"/>
    </location>
</feature>
<dbReference type="GO" id="GO:0005783">
    <property type="term" value="C:endoplasmic reticulum"/>
    <property type="evidence" value="ECO:0007669"/>
    <property type="project" value="TreeGrafter"/>
</dbReference>
<dbReference type="InterPro" id="IPR029071">
    <property type="entry name" value="Ubiquitin-like_domsf"/>
</dbReference>
<dbReference type="AlphaFoldDB" id="M3IKT5"/>
<dbReference type="Gene3D" id="3.40.30.10">
    <property type="entry name" value="Glutaredoxin"/>
    <property type="match status" value="1"/>
</dbReference>
<dbReference type="Gene3D" id="3.10.20.90">
    <property type="entry name" value="Phosphatidylinositol 3-kinase Catalytic Subunit, Chain A, domain 1"/>
    <property type="match status" value="1"/>
</dbReference>
<dbReference type="OrthoDB" id="1026733at2759"/>
<dbReference type="STRING" id="1245528.M3IKT5"/>
<feature type="region of interest" description="Disordered" evidence="1">
    <location>
        <begin position="71"/>
        <end position="96"/>
    </location>
</feature>
<dbReference type="GO" id="GO:0043130">
    <property type="term" value="F:ubiquitin binding"/>
    <property type="evidence" value="ECO:0007669"/>
    <property type="project" value="TreeGrafter"/>
</dbReference>